<dbReference type="InterPro" id="IPR037045">
    <property type="entry name" value="S8pro/Inhibitor_I9_sf"/>
</dbReference>
<evidence type="ECO:0000313" key="10">
    <source>
        <dbReference type="EMBL" id="OFW34703.1"/>
    </source>
</evidence>
<evidence type="ECO:0000313" key="11">
    <source>
        <dbReference type="Proteomes" id="UP000178086"/>
    </source>
</evidence>
<evidence type="ECO:0000256" key="3">
    <source>
        <dbReference type="ARBA" id="ARBA00022801"/>
    </source>
</evidence>
<evidence type="ECO:0000259" key="9">
    <source>
        <dbReference type="Pfam" id="PF00082"/>
    </source>
</evidence>
<feature type="active site" description="Charge relay system" evidence="5 6">
    <location>
        <position position="145"/>
    </location>
</feature>
<dbReference type="Gene3D" id="3.40.50.200">
    <property type="entry name" value="Peptidase S8/S53 domain"/>
    <property type="match status" value="1"/>
</dbReference>
<dbReference type="GO" id="GO:0006508">
    <property type="term" value="P:proteolysis"/>
    <property type="evidence" value="ECO:0007669"/>
    <property type="project" value="UniProtKB-KW"/>
</dbReference>
<keyword evidence="4 6" id="KW-0720">Serine protease</keyword>
<dbReference type="PANTHER" id="PTHR43806:SF65">
    <property type="entry name" value="SERINE PROTEASE APRX"/>
    <property type="match status" value="1"/>
</dbReference>
<dbReference type="InterPro" id="IPR023827">
    <property type="entry name" value="Peptidase_S8_Asp-AS"/>
</dbReference>
<dbReference type="PROSITE" id="PS00137">
    <property type="entry name" value="SUBTILASE_HIS"/>
    <property type="match status" value="1"/>
</dbReference>
<keyword evidence="2 6" id="KW-0645">Protease</keyword>
<accession>A0A1F2UVR2</accession>
<dbReference type="EMBL" id="MELI01000035">
    <property type="protein sequence ID" value="OFW34703.1"/>
    <property type="molecule type" value="Genomic_DNA"/>
</dbReference>
<dbReference type="InterPro" id="IPR050131">
    <property type="entry name" value="Peptidase_S8_subtilisin-like"/>
</dbReference>
<feature type="active site" description="Charge relay system" evidence="5 6">
    <location>
        <position position="320"/>
    </location>
</feature>
<dbReference type="InterPro" id="IPR036852">
    <property type="entry name" value="Peptidase_S8/S53_dom_sf"/>
</dbReference>
<evidence type="ECO:0000256" key="1">
    <source>
        <dbReference type="ARBA" id="ARBA00011073"/>
    </source>
</evidence>
<dbReference type="InterPro" id="IPR000209">
    <property type="entry name" value="Peptidase_S8/S53_dom"/>
</dbReference>
<proteinExistence type="inferred from homology"/>
<dbReference type="PANTHER" id="PTHR43806">
    <property type="entry name" value="PEPTIDASE S8"/>
    <property type="match status" value="1"/>
</dbReference>
<evidence type="ECO:0000256" key="7">
    <source>
        <dbReference type="RuleBase" id="RU003355"/>
    </source>
</evidence>
<feature type="active site" description="Charge relay system" evidence="5 6">
    <location>
        <position position="114"/>
    </location>
</feature>
<feature type="region of interest" description="Disordered" evidence="8">
    <location>
        <begin position="408"/>
        <end position="435"/>
    </location>
</feature>
<dbReference type="InterPro" id="IPR022398">
    <property type="entry name" value="Peptidase_S8_His-AS"/>
</dbReference>
<dbReference type="Pfam" id="PF00082">
    <property type="entry name" value="Peptidase_S8"/>
    <property type="match status" value="1"/>
</dbReference>
<organism evidence="10 11">
    <name type="scientific">Candidatus Aquicultor primus</name>
    <dbReference type="NCBI Taxonomy" id="1797195"/>
    <lineage>
        <taxon>Bacteria</taxon>
        <taxon>Bacillati</taxon>
        <taxon>Actinomycetota</taxon>
        <taxon>Candidatus Aquicultoria</taxon>
        <taxon>Candidatus Aquicultorales</taxon>
        <taxon>Candidatus Aquicultoraceae</taxon>
        <taxon>Candidatus Aquicultor</taxon>
    </lineage>
</organism>
<name>A0A1F2UVR2_9ACTN</name>
<evidence type="ECO:0000256" key="4">
    <source>
        <dbReference type="ARBA" id="ARBA00022825"/>
    </source>
</evidence>
<dbReference type="CDD" id="cd07487">
    <property type="entry name" value="Peptidases_S8_1"/>
    <property type="match status" value="1"/>
</dbReference>
<comment type="caution">
    <text evidence="10">The sequence shown here is derived from an EMBL/GenBank/DDBJ whole genome shotgun (WGS) entry which is preliminary data.</text>
</comment>
<evidence type="ECO:0000256" key="5">
    <source>
        <dbReference type="PIRSR" id="PIRSR615500-1"/>
    </source>
</evidence>
<keyword evidence="3 6" id="KW-0378">Hydrolase</keyword>
<dbReference type="Gene3D" id="3.30.70.80">
    <property type="entry name" value="Peptidase S8 propeptide/proteinase inhibitor I9"/>
    <property type="match status" value="1"/>
</dbReference>
<gene>
    <name evidence="10" type="ORF">A2074_01510</name>
</gene>
<evidence type="ECO:0000256" key="2">
    <source>
        <dbReference type="ARBA" id="ARBA00022670"/>
    </source>
</evidence>
<dbReference type="Proteomes" id="UP000178086">
    <property type="component" value="Unassembled WGS sequence"/>
</dbReference>
<protein>
    <recommendedName>
        <fullName evidence="9">Peptidase S8/S53 domain-containing protein</fullName>
    </recommendedName>
</protein>
<dbReference type="InterPro" id="IPR023828">
    <property type="entry name" value="Peptidase_S8_Ser-AS"/>
</dbReference>
<comment type="similarity">
    <text evidence="1 6 7">Belongs to the peptidase S8 family.</text>
</comment>
<evidence type="ECO:0000256" key="6">
    <source>
        <dbReference type="PROSITE-ProRule" id="PRU01240"/>
    </source>
</evidence>
<dbReference type="AlphaFoldDB" id="A0A1F2UVR2"/>
<reference evidence="10 11" key="1">
    <citation type="journal article" date="2016" name="Nat. Commun.">
        <title>Thousands of microbial genomes shed light on interconnected biogeochemical processes in an aquifer system.</title>
        <authorList>
            <person name="Anantharaman K."/>
            <person name="Brown C.T."/>
            <person name="Hug L.A."/>
            <person name="Sharon I."/>
            <person name="Castelle C.J."/>
            <person name="Probst A.J."/>
            <person name="Thomas B.C."/>
            <person name="Singh A."/>
            <person name="Wilkins M.J."/>
            <person name="Karaoz U."/>
            <person name="Brodie E.L."/>
            <person name="Williams K.H."/>
            <person name="Hubbard S.S."/>
            <person name="Banfield J.F."/>
        </authorList>
    </citation>
    <scope>NUCLEOTIDE SEQUENCE [LARGE SCALE GENOMIC DNA]</scope>
</reference>
<evidence type="ECO:0000256" key="8">
    <source>
        <dbReference type="SAM" id="MobiDB-lite"/>
    </source>
</evidence>
<dbReference type="GO" id="GO:0004252">
    <property type="term" value="F:serine-type endopeptidase activity"/>
    <property type="evidence" value="ECO:0007669"/>
    <property type="project" value="UniProtKB-UniRule"/>
</dbReference>
<dbReference type="PRINTS" id="PR00723">
    <property type="entry name" value="SUBTILISIN"/>
</dbReference>
<sequence length="435" mass="46033">MKIAAKLADSLLAIAPDERVHIIIKSRLLEKDIVDELTRKPKLSVRHIIKMVNAISASLPAGDVEAFVREPWVERIEEDEKVYAVLDESLPLVKVPQAWDSGLTGKGVKIAIIDTGIDISHPDFTGRILATQDFTLEGFRDSNGHGSLVAGIAAGSGSYSSAKFKGVAPGALILAGKVLTADGSGRMSDVMAAVEWSVDLAADIINLSLGASGSSDGGDALCEICDRAVESGTVVCVAAGNDGPNRRTVGSPAAARRVITVGAATANGLVAEFSSRGPTSDDRLKPEIIAPGIDIISARAKDTRAGKPLDNYYTSATGTSMATPHVAGIIALLLEAGRESSPQLMREALLNTATDLELDDYAQGAGMVDADLALRYVQTHENPPEPNEQAPPRSASLSALAQLYESVVHRNRGERRRNSGQFEPIDDEREGHIEF</sequence>
<dbReference type="InterPro" id="IPR015500">
    <property type="entry name" value="Peptidase_S8_subtilisin-rel"/>
</dbReference>
<feature type="domain" description="Peptidase S8/S53" evidence="9">
    <location>
        <begin position="105"/>
        <end position="366"/>
    </location>
</feature>
<dbReference type="PROSITE" id="PS51892">
    <property type="entry name" value="SUBTILASE"/>
    <property type="match status" value="1"/>
</dbReference>
<dbReference type="SUPFAM" id="SSF52743">
    <property type="entry name" value="Subtilisin-like"/>
    <property type="match status" value="1"/>
</dbReference>
<dbReference type="PROSITE" id="PS00136">
    <property type="entry name" value="SUBTILASE_ASP"/>
    <property type="match status" value="1"/>
</dbReference>
<dbReference type="PROSITE" id="PS00138">
    <property type="entry name" value="SUBTILASE_SER"/>
    <property type="match status" value="1"/>
</dbReference>